<dbReference type="Pfam" id="PF09536">
    <property type="entry name" value="DUF2378"/>
    <property type="match status" value="1"/>
</dbReference>
<dbReference type="NCBIfam" id="TIGR02265">
    <property type="entry name" value="Mxa_TIGR02265"/>
    <property type="match status" value="1"/>
</dbReference>
<evidence type="ECO:0000256" key="1">
    <source>
        <dbReference type="SAM" id="MobiDB-lite"/>
    </source>
</evidence>
<dbReference type="InterPro" id="IPR011751">
    <property type="entry name" value="Mxa_paralog_2265"/>
</dbReference>
<dbReference type="Proteomes" id="UP001611383">
    <property type="component" value="Chromosome"/>
</dbReference>
<reference evidence="2 3" key="1">
    <citation type="submission" date="2019-08" db="EMBL/GenBank/DDBJ databases">
        <title>Archangium and Cystobacter genomes.</title>
        <authorList>
            <person name="Chen I.-C.K."/>
            <person name="Wielgoss S."/>
        </authorList>
    </citation>
    <scope>NUCLEOTIDE SEQUENCE [LARGE SCALE GENOMIC DNA]</scope>
    <source>
        <strain evidence="2 3">Cbm 6</strain>
    </source>
</reference>
<gene>
    <name evidence="2" type="ORF">F0U60_12255</name>
</gene>
<dbReference type="EMBL" id="CP043494">
    <property type="protein sequence ID" value="WNG44773.1"/>
    <property type="molecule type" value="Genomic_DNA"/>
</dbReference>
<organism evidence="2 3">
    <name type="scientific">Archangium minus</name>
    <dbReference type="NCBI Taxonomy" id="83450"/>
    <lineage>
        <taxon>Bacteria</taxon>
        <taxon>Pseudomonadati</taxon>
        <taxon>Myxococcota</taxon>
        <taxon>Myxococcia</taxon>
        <taxon>Myxococcales</taxon>
        <taxon>Cystobacterineae</taxon>
        <taxon>Archangiaceae</taxon>
        <taxon>Archangium</taxon>
    </lineage>
</organism>
<evidence type="ECO:0000313" key="3">
    <source>
        <dbReference type="Proteomes" id="UP001611383"/>
    </source>
</evidence>
<sequence>MRLRRVLSRSPGLHPWVGRTKSKPARRNPVVVSGDAAPRSELDAAGMRMGTESNPGNDIVYDAEKDLQHRLSLATPQHTTRGFLFTSMLRVVRELGQNEAMVQRCLAASGEKSFAEFFNYPTRSLLLLLSAAARALSPRYNDNFEEALRQIGFKAGQSYMETAVGRTALQQAGSSPQQFMIALQTLYWVVTTYGKPAVSWTGPNSGAITIQRTFLPLAYHEGGAWAIAQKLGIKLVSVRARKTGDLSIELEVSW</sequence>
<proteinExistence type="predicted"/>
<evidence type="ECO:0000313" key="2">
    <source>
        <dbReference type="EMBL" id="WNG44773.1"/>
    </source>
</evidence>
<name>A0ABY9WND6_9BACT</name>
<accession>A0ABY9WND6</accession>
<feature type="region of interest" description="Disordered" evidence="1">
    <location>
        <begin position="1"/>
        <end position="34"/>
    </location>
</feature>
<protein>
    <submittedName>
        <fullName evidence="2">DUF2378 family protein</fullName>
    </submittedName>
</protein>
<keyword evidence="3" id="KW-1185">Reference proteome</keyword>